<dbReference type="RefSeq" id="WP_201943458.1">
    <property type="nucleotide sequence ID" value="NZ_JAERRJ010000001.1"/>
</dbReference>
<dbReference type="Proteomes" id="UP000602198">
    <property type="component" value="Unassembled WGS sequence"/>
</dbReference>
<dbReference type="Pfam" id="PF07920">
    <property type="entry name" value="DUF1684"/>
    <property type="match status" value="1"/>
</dbReference>
<proteinExistence type="predicted"/>
<protein>
    <submittedName>
        <fullName evidence="1">DUF1684 domain-containing protein</fullName>
    </submittedName>
</protein>
<comment type="caution">
    <text evidence="1">The sequence shown here is derived from an EMBL/GenBank/DDBJ whole genome shotgun (WGS) entry which is preliminary data.</text>
</comment>
<evidence type="ECO:0000313" key="1">
    <source>
        <dbReference type="EMBL" id="MBL1073485.1"/>
    </source>
</evidence>
<dbReference type="PANTHER" id="PTHR41913">
    <property type="entry name" value="DUF1684 DOMAIN-CONTAINING PROTEIN"/>
    <property type="match status" value="1"/>
</dbReference>
<keyword evidence="2" id="KW-1185">Reference proteome</keyword>
<dbReference type="InterPro" id="IPR012467">
    <property type="entry name" value="DUF1684"/>
</dbReference>
<reference evidence="1 2" key="1">
    <citation type="submission" date="2021-01" db="EMBL/GenBank/DDBJ databases">
        <title>WGS of actinomycetes isolated from Thailand.</title>
        <authorList>
            <person name="Thawai C."/>
        </authorList>
    </citation>
    <scope>NUCLEOTIDE SEQUENCE [LARGE SCALE GENOMIC DNA]</scope>
    <source>
        <strain evidence="1 2">LPG 2</strain>
    </source>
</reference>
<name>A0ABS1M0B0_9NOCA</name>
<accession>A0ABS1M0B0</accession>
<gene>
    <name evidence="1" type="ORF">JK358_03675</name>
</gene>
<dbReference type="PANTHER" id="PTHR41913:SF1">
    <property type="entry name" value="DUF1684 DOMAIN-CONTAINING PROTEIN"/>
    <property type="match status" value="1"/>
</dbReference>
<sequence length="283" mass="30326">MTATITEFEQQWRTWRTERDRWARQPLGWLSLTGLHWLGEEAESFDGLPGRWRADAENVYATIDSGSPARNGSAAVESGAGEVVTQEGAALSGAVTLAPVEGAPGLELRVGDRLIEVIRRSGQAALRIHDPAAPTLAAFTEIPAYEPNPAWNVTGVYTPFEVARVVTTGAVVDGLQHHHSAAGTVTFTFDGTEYTLLVFGSHLLGQHVLFTDGTSGDTTYGGARRLDLPRPAADGTVVLDFNRALNLPCAFTDYATCPVAPPENRLPVAVVAGEKDPRKEHSA</sequence>
<evidence type="ECO:0000313" key="2">
    <source>
        <dbReference type="Proteomes" id="UP000602198"/>
    </source>
</evidence>
<dbReference type="EMBL" id="JAERRJ010000001">
    <property type="protein sequence ID" value="MBL1073485.1"/>
    <property type="molecule type" value="Genomic_DNA"/>
</dbReference>
<organism evidence="1 2">
    <name type="scientific">Nocardia acididurans</name>
    <dbReference type="NCBI Taxonomy" id="2802282"/>
    <lineage>
        <taxon>Bacteria</taxon>
        <taxon>Bacillati</taxon>
        <taxon>Actinomycetota</taxon>
        <taxon>Actinomycetes</taxon>
        <taxon>Mycobacteriales</taxon>
        <taxon>Nocardiaceae</taxon>
        <taxon>Nocardia</taxon>
    </lineage>
</organism>